<reference evidence="1" key="1">
    <citation type="journal article" date="2020" name="New Phytol.">
        <title>Comparative genomics reveals dynamic genome evolution in host specialist ectomycorrhizal fungi.</title>
        <authorList>
            <person name="Lofgren L.A."/>
            <person name="Nguyen N.H."/>
            <person name="Vilgalys R."/>
            <person name="Ruytinx J."/>
            <person name="Liao H.L."/>
            <person name="Branco S."/>
            <person name="Kuo A."/>
            <person name="LaButti K."/>
            <person name="Lipzen A."/>
            <person name="Andreopoulos W."/>
            <person name="Pangilinan J."/>
            <person name="Riley R."/>
            <person name="Hundley H."/>
            <person name="Na H."/>
            <person name="Barry K."/>
            <person name="Grigoriev I.V."/>
            <person name="Stajich J.E."/>
            <person name="Kennedy P.G."/>
        </authorList>
    </citation>
    <scope>NUCLEOTIDE SEQUENCE</scope>
    <source>
        <strain evidence="1">MN1</strain>
    </source>
</reference>
<organism evidence="1 2">
    <name type="scientific">Suillus subaureus</name>
    <dbReference type="NCBI Taxonomy" id="48587"/>
    <lineage>
        <taxon>Eukaryota</taxon>
        <taxon>Fungi</taxon>
        <taxon>Dikarya</taxon>
        <taxon>Basidiomycota</taxon>
        <taxon>Agaricomycotina</taxon>
        <taxon>Agaricomycetes</taxon>
        <taxon>Agaricomycetidae</taxon>
        <taxon>Boletales</taxon>
        <taxon>Suillineae</taxon>
        <taxon>Suillaceae</taxon>
        <taxon>Suillus</taxon>
    </lineage>
</organism>
<dbReference type="EMBL" id="JABBWG010000044">
    <property type="protein sequence ID" value="KAG1807267.1"/>
    <property type="molecule type" value="Genomic_DNA"/>
</dbReference>
<dbReference type="RefSeq" id="XP_041187936.1">
    <property type="nucleotide sequence ID" value="XM_041342276.1"/>
</dbReference>
<proteinExistence type="predicted"/>
<comment type="caution">
    <text evidence="1">The sequence shown here is derived from an EMBL/GenBank/DDBJ whole genome shotgun (WGS) entry which is preliminary data.</text>
</comment>
<sequence length="125" mass="14010">MLPRDLASIDQPEERVSLLQTVLHDLRQAAWLSDYRGLIDQAYDAVVKPLTSDWMMPNETGDRRPASLKRALELASIVEDSGYKLYNDFLHLDGRRLGEYLVAVRWATIAGLEGGGSDPLKIILS</sequence>
<dbReference type="Gene3D" id="1.20.190.50">
    <property type="match status" value="1"/>
</dbReference>
<dbReference type="AlphaFoldDB" id="A0A9P7E055"/>
<gene>
    <name evidence="1" type="ORF">BJ212DRAFT_1580377</name>
</gene>
<evidence type="ECO:0000313" key="1">
    <source>
        <dbReference type="EMBL" id="KAG1807267.1"/>
    </source>
</evidence>
<name>A0A9P7E055_9AGAM</name>
<dbReference type="GeneID" id="64636292"/>
<evidence type="ECO:0000313" key="2">
    <source>
        <dbReference type="Proteomes" id="UP000807769"/>
    </source>
</evidence>
<dbReference type="OrthoDB" id="3098at2759"/>
<protein>
    <submittedName>
        <fullName evidence="1">Uncharacterized protein</fullName>
    </submittedName>
</protein>
<keyword evidence="2" id="KW-1185">Reference proteome</keyword>
<accession>A0A9P7E055</accession>
<dbReference type="Proteomes" id="UP000807769">
    <property type="component" value="Unassembled WGS sequence"/>
</dbReference>